<organism evidence="2 3">
    <name type="scientific">Romanomermis culicivorax</name>
    <name type="common">Nematode worm</name>
    <dbReference type="NCBI Taxonomy" id="13658"/>
    <lineage>
        <taxon>Eukaryota</taxon>
        <taxon>Metazoa</taxon>
        <taxon>Ecdysozoa</taxon>
        <taxon>Nematoda</taxon>
        <taxon>Enoplea</taxon>
        <taxon>Dorylaimia</taxon>
        <taxon>Mermithida</taxon>
        <taxon>Mermithoidea</taxon>
        <taxon>Mermithidae</taxon>
        <taxon>Romanomermis</taxon>
    </lineage>
</organism>
<feature type="compositionally biased region" description="Basic and acidic residues" evidence="1">
    <location>
        <begin position="62"/>
        <end position="78"/>
    </location>
</feature>
<dbReference type="WBParaSite" id="nRc.2.0.1.t47175-RA">
    <property type="protein sequence ID" value="nRc.2.0.1.t47175-RA"/>
    <property type="gene ID" value="nRc.2.0.1.g47175"/>
</dbReference>
<protein>
    <submittedName>
        <fullName evidence="3">Uncharacterized protein</fullName>
    </submittedName>
</protein>
<name>A0A915L7T4_ROMCU</name>
<accession>A0A915L7T4</accession>
<evidence type="ECO:0000256" key="1">
    <source>
        <dbReference type="SAM" id="MobiDB-lite"/>
    </source>
</evidence>
<proteinExistence type="predicted"/>
<feature type="region of interest" description="Disordered" evidence="1">
    <location>
        <begin position="1"/>
        <end position="27"/>
    </location>
</feature>
<evidence type="ECO:0000313" key="2">
    <source>
        <dbReference type="Proteomes" id="UP000887565"/>
    </source>
</evidence>
<sequence>MLDKEKNETYENSFDIHDSRRKPEQKLNSKLEKLNESDYLLVQSIQNVNLSKFPMKSSVKNTSKDFDEQKETKQSGNI</sequence>
<keyword evidence="2" id="KW-1185">Reference proteome</keyword>
<reference evidence="3" key="1">
    <citation type="submission" date="2022-11" db="UniProtKB">
        <authorList>
            <consortium name="WormBaseParasite"/>
        </authorList>
    </citation>
    <scope>IDENTIFICATION</scope>
</reference>
<dbReference type="AlphaFoldDB" id="A0A915L7T4"/>
<dbReference type="Proteomes" id="UP000887565">
    <property type="component" value="Unplaced"/>
</dbReference>
<feature type="region of interest" description="Disordered" evidence="1">
    <location>
        <begin position="53"/>
        <end position="78"/>
    </location>
</feature>
<evidence type="ECO:0000313" key="3">
    <source>
        <dbReference type="WBParaSite" id="nRc.2.0.1.t47175-RA"/>
    </source>
</evidence>